<dbReference type="GO" id="GO:0016627">
    <property type="term" value="F:oxidoreductase activity, acting on the CH-CH group of donors"/>
    <property type="evidence" value="ECO:0007669"/>
    <property type="project" value="InterPro"/>
</dbReference>
<proteinExistence type="predicted"/>
<dbReference type="AlphaFoldDB" id="A0A370GF45"/>
<dbReference type="RefSeq" id="WP_114745681.1">
    <property type="nucleotide sequence ID" value="NZ_QQAY01000005.1"/>
</dbReference>
<gene>
    <name evidence="7" type="ORF">DFR59_105138</name>
</gene>
<evidence type="ECO:0000313" key="7">
    <source>
        <dbReference type="EMBL" id="RDI42297.1"/>
    </source>
</evidence>
<dbReference type="PANTHER" id="PTHR36117">
    <property type="entry name" value="4-HYDROXYPHENYLACETATE 3-MONOOXYGENASE-RELATED"/>
    <property type="match status" value="1"/>
</dbReference>
<keyword evidence="3" id="KW-0560">Oxidoreductase</keyword>
<evidence type="ECO:0000256" key="4">
    <source>
        <dbReference type="PIRSR" id="PIRSR000331-2"/>
    </source>
</evidence>
<dbReference type="PANTHER" id="PTHR36117:SF3">
    <property type="entry name" value="4-HYDROXYPHENYLACETATE 3-MONOOXYGENASE-RELATED"/>
    <property type="match status" value="1"/>
</dbReference>
<evidence type="ECO:0000259" key="5">
    <source>
        <dbReference type="Pfam" id="PF03241"/>
    </source>
</evidence>
<comment type="caution">
    <text evidence="7">The sequence shown here is derived from an EMBL/GenBank/DDBJ whole genome shotgun (WGS) entry which is preliminary data.</text>
</comment>
<dbReference type="PIRSF" id="PIRSF000331">
    <property type="entry name" value="HpaA_HpaB"/>
    <property type="match status" value="1"/>
</dbReference>
<feature type="binding site" evidence="4">
    <location>
        <position position="193"/>
    </location>
    <ligand>
        <name>FAD</name>
        <dbReference type="ChEBI" id="CHEBI:57692"/>
    </ligand>
</feature>
<accession>A0A370GF45</accession>
<dbReference type="Pfam" id="PF03241">
    <property type="entry name" value="HpaB"/>
    <property type="match status" value="1"/>
</dbReference>
<keyword evidence="1" id="KW-0285">Flavoprotein</keyword>
<keyword evidence="8" id="KW-1185">Reference proteome</keyword>
<keyword evidence="7" id="KW-0503">Monooxygenase</keyword>
<protein>
    <submittedName>
        <fullName evidence="7">4-hydroxyphenylacetate 3-monooxygenase</fullName>
    </submittedName>
</protein>
<sequence>MGIVTGAEFIRRIDQLNNEVWINGEKVQGKISEHQAFKGILKSKASLYDMQHMPSHREFLTYREPKKGSLANFSFKCPVSKQDLIERRKATELWASANAGLMGRSPDYINSAIMSLGAASKLLGTNNPEFGKNIEKLLENAIQNDLSFTHTFINPQTNRSVSYFEGEDDVIAARVVDETPEGIVIKGARLLATQGGITDELLVLPAGGNFIDESYIYGFIIPSNTPGLKFLCRESFVYSDSSFDHPLSTRFEEIDSIVVFDNVLVPWDKVFLYKDLNVAFAMSQEVDMFTLLSYQAVTRQVVKTEFLLGLAEKMIQTINISEHQHVKEKCSEIIVNLEIMKALLLASETNCSFNEWGMMTPDANPLNAAIIYYPKIYPRMVEILHLLGASGLISIPGEKDFNSEIIRPELDKYLQGAASTAEERVKIYRLAWDLTMSAFGSRQTLYERFFFGDPIKLSTSLYNGYDKNRFVDMVKEFLK</sequence>
<dbReference type="Proteomes" id="UP000255326">
    <property type="component" value="Unassembled WGS sequence"/>
</dbReference>
<dbReference type="EMBL" id="QQAY01000005">
    <property type="protein sequence ID" value="RDI42297.1"/>
    <property type="molecule type" value="Genomic_DNA"/>
</dbReference>
<dbReference type="Gene3D" id="2.40.110.10">
    <property type="entry name" value="Butyryl-CoA Dehydrogenase, subunit A, domain 2"/>
    <property type="match status" value="1"/>
</dbReference>
<feature type="domain" description="HpaB/PvcC/4-BUDH C-terminal" evidence="5">
    <location>
        <begin position="283"/>
        <end position="478"/>
    </location>
</feature>
<dbReference type="SUPFAM" id="SSF56645">
    <property type="entry name" value="Acyl-CoA dehydrogenase NM domain-like"/>
    <property type="match status" value="1"/>
</dbReference>
<reference evidence="7 8" key="1">
    <citation type="submission" date="2018-07" db="EMBL/GenBank/DDBJ databases">
        <title>Genomic Encyclopedia of Type Strains, Phase IV (KMG-IV): sequencing the most valuable type-strain genomes for metagenomic binning, comparative biology and taxonomic classification.</title>
        <authorList>
            <person name="Goeker M."/>
        </authorList>
    </citation>
    <scope>NUCLEOTIDE SEQUENCE [LARGE SCALE GENOMIC DNA]</scope>
    <source>
        <strain evidence="7 8">DSM 25281</strain>
    </source>
</reference>
<evidence type="ECO:0000259" key="6">
    <source>
        <dbReference type="Pfam" id="PF11794"/>
    </source>
</evidence>
<dbReference type="GO" id="GO:0050660">
    <property type="term" value="F:flavin adenine dinucleotide binding"/>
    <property type="evidence" value="ECO:0007669"/>
    <property type="project" value="InterPro"/>
</dbReference>
<dbReference type="SUPFAM" id="SSF47203">
    <property type="entry name" value="Acyl-CoA dehydrogenase C-terminal domain-like"/>
    <property type="match status" value="1"/>
</dbReference>
<name>A0A370GF45_9BACI</name>
<evidence type="ECO:0000256" key="3">
    <source>
        <dbReference type="ARBA" id="ARBA00023002"/>
    </source>
</evidence>
<feature type="domain" description="HpaB/PvcC/4-BUDH N-terminal" evidence="6">
    <location>
        <begin position="5"/>
        <end position="272"/>
    </location>
</feature>
<dbReference type="InterPro" id="IPR024719">
    <property type="entry name" value="HpaB/PvcC/4-BUDH_C"/>
</dbReference>
<keyword evidence="2 4" id="KW-0274">FAD</keyword>
<dbReference type="OrthoDB" id="9785230at2"/>
<evidence type="ECO:0000313" key="8">
    <source>
        <dbReference type="Proteomes" id="UP000255326"/>
    </source>
</evidence>
<dbReference type="InterPro" id="IPR009100">
    <property type="entry name" value="AcylCoA_DH/oxidase_NM_dom_sf"/>
</dbReference>
<dbReference type="InterPro" id="IPR046373">
    <property type="entry name" value="Acyl-CoA_Oxase/DH_mid-dom_sf"/>
</dbReference>
<organism evidence="7 8">
    <name type="scientific">Falsibacillus pallidus</name>
    <dbReference type="NCBI Taxonomy" id="493781"/>
    <lineage>
        <taxon>Bacteria</taxon>
        <taxon>Bacillati</taxon>
        <taxon>Bacillota</taxon>
        <taxon>Bacilli</taxon>
        <taxon>Bacillales</taxon>
        <taxon>Bacillaceae</taxon>
        <taxon>Falsibacillus</taxon>
    </lineage>
</organism>
<dbReference type="Pfam" id="PF11794">
    <property type="entry name" value="HpaB_N"/>
    <property type="match status" value="1"/>
</dbReference>
<dbReference type="InterPro" id="IPR012687">
    <property type="entry name" value="HpaB_Deino-type"/>
</dbReference>
<dbReference type="InterPro" id="IPR024674">
    <property type="entry name" value="HpaB/PvcC/4-BUDH_N"/>
</dbReference>
<dbReference type="Gene3D" id="1.10.3140.10">
    <property type="entry name" value="4-hydroxybutyryl-coa dehydratase, domain 1"/>
    <property type="match status" value="1"/>
</dbReference>
<dbReference type="GO" id="GO:0010124">
    <property type="term" value="P:phenylacetate catabolic process"/>
    <property type="evidence" value="ECO:0007669"/>
    <property type="project" value="InterPro"/>
</dbReference>
<feature type="binding site" evidence="4">
    <location>
        <begin position="156"/>
        <end position="159"/>
    </location>
    <ligand>
        <name>FAD</name>
        <dbReference type="ChEBI" id="CHEBI:57692"/>
    </ligand>
</feature>
<dbReference type="Gene3D" id="1.20.140.10">
    <property type="entry name" value="Butyryl-CoA Dehydrogenase, subunit A, domain 3"/>
    <property type="match status" value="1"/>
</dbReference>
<evidence type="ECO:0000256" key="2">
    <source>
        <dbReference type="ARBA" id="ARBA00022827"/>
    </source>
</evidence>
<dbReference type="GO" id="GO:0016712">
    <property type="term" value="F:oxidoreductase activity, acting on paired donors, with incorporation or reduction of molecular oxygen, reduced flavin or flavoprotein as one donor, and incorporation of one atom of oxygen"/>
    <property type="evidence" value="ECO:0007669"/>
    <property type="project" value="InterPro"/>
</dbReference>
<dbReference type="InterPro" id="IPR036250">
    <property type="entry name" value="AcylCo_DH-like_C"/>
</dbReference>
<evidence type="ECO:0000256" key="1">
    <source>
        <dbReference type="ARBA" id="ARBA00022630"/>
    </source>
</evidence>
<dbReference type="InterPro" id="IPR004925">
    <property type="entry name" value="HpaB/PvcC/4-BUDH"/>
</dbReference>
<dbReference type="NCBIfam" id="TIGR02309">
    <property type="entry name" value="HpaB-1"/>
    <property type="match status" value="1"/>
</dbReference>